<reference evidence="1" key="1">
    <citation type="submission" date="2022-10" db="EMBL/GenBank/DDBJ databases">
        <title>The complete genomes of actinobacterial strains from the NBC collection.</title>
        <authorList>
            <person name="Joergensen T.S."/>
            <person name="Alvarez Arevalo M."/>
            <person name="Sterndorff E.B."/>
            <person name="Faurdal D."/>
            <person name="Vuksanovic O."/>
            <person name="Mourched A.-S."/>
            <person name="Charusanti P."/>
            <person name="Shaw S."/>
            <person name="Blin K."/>
            <person name="Weber T."/>
        </authorList>
    </citation>
    <scope>NUCLEOTIDE SEQUENCE</scope>
    <source>
        <strain evidence="1">NBC_00093</strain>
    </source>
</reference>
<evidence type="ECO:0000313" key="1">
    <source>
        <dbReference type="EMBL" id="WTT22294.1"/>
    </source>
</evidence>
<name>A0AAU2AF04_9ACTN</name>
<gene>
    <name evidence="1" type="ORF">OHA22_45505</name>
</gene>
<sequence length="267" mass="28457">MRTLESLGLAEAPRDHPLTYPGTWPTESGILDGDLFLPLSSDASDAPPFPGRVPVLAVGSNASPGQLRHKMAEFGIRAPLPMTRVKVTGVEVGVSAHVSLLGYVSASPFNAPGNVRELFVTWLDTDQLAVIDASEGVPVPTGPYDRAWLPSPDVTVELESGERLPGVYVYVNRRGVLHDGSGSPRRHPGERPLLTELLAGSPGLRDLFGGTPEEFCTRARFDRDRCERGTLLFAAEGLVVASGLESYVRDQQTGSPGTGSSFAPPSM</sequence>
<organism evidence="1">
    <name type="scientific">Streptomyces sp. NBC_00093</name>
    <dbReference type="NCBI Taxonomy" id="2975649"/>
    <lineage>
        <taxon>Bacteria</taxon>
        <taxon>Bacillati</taxon>
        <taxon>Actinomycetota</taxon>
        <taxon>Actinomycetes</taxon>
        <taxon>Kitasatosporales</taxon>
        <taxon>Streptomycetaceae</taxon>
        <taxon>Streptomyces</taxon>
    </lineage>
</organism>
<proteinExistence type="predicted"/>
<accession>A0AAU2AF04</accession>
<dbReference type="AlphaFoldDB" id="A0AAU2AF04"/>
<protein>
    <submittedName>
        <fullName evidence="1">Uncharacterized protein</fullName>
    </submittedName>
</protein>
<dbReference type="EMBL" id="CP108222">
    <property type="protein sequence ID" value="WTT22294.1"/>
    <property type="molecule type" value="Genomic_DNA"/>
</dbReference>